<proteinExistence type="predicted"/>
<dbReference type="EMBL" id="MHCL01000016">
    <property type="protein sequence ID" value="OGY21129.1"/>
    <property type="molecule type" value="Genomic_DNA"/>
</dbReference>
<sequence length="77" mass="9002">MSRRRVNNLSAKEDEYVDFSGNDAADQAFWDEFWTQEASTTEDVPLVTITIRNEETGEEKVIEKVRLQFRNSVKFRG</sequence>
<evidence type="ECO:0000313" key="1">
    <source>
        <dbReference type="EMBL" id="OGY21129.1"/>
    </source>
</evidence>
<evidence type="ECO:0000313" key="2">
    <source>
        <dbReference type="Proteomes" id="UP000176723"/>
    </source>
</evidence>
<dbReference type="Proteomes" id="UP000176723">
    <property type="component" value="Unassembled WGS sequence"/>
</dbReference>
<dbReference type="AlphaFoldDB" id="A0A1G1W0E7"/>
<comment type="caution">
    <text evidence="1">The sequence shown here is derived from an EMBL/GenBank/DDBJ whole genome shotgun (WGS) entry which is preliminary data.</text>
</comment>
<protein>
    <submittedName>
        <fullName evidence="1">Uncharacterized protein</fullName>
    </submittedName>
</protein>
<gene>
    <name evidence="1" type="ORF">A3A65_03520</name>
</gene>
<accession>A0A1G1W0E7</accession>
<name>A0A1G1W0E7_9BACT</name>
<organism evidence="1 2">
    <name type="scientific">Candidatus Chisholmbacteria bacterium RIFCSPLOWO2_01_FULL_49_14</name>
    <dbReference type="NCBI Taxonomy" id="1797593"/>
    <lineage>
        <taxon>Bacteria</taxon>
        <taxon>Candidatus Chisholmiibacteriota</taxon>
    </lineage>
</organism>
<reference evidence="1 2" key="1">
    <citation type="journal article" date="2016" name="Nat. Commun.">
        <title>Thousands of microbial genomes shed light on interconnected biogeochemical processes in an aquifer system.</title>
        <authorList>
            <person name="Anantharaman K."/>
            <person name="Brown C.T."/>
            <person name="Hug L.A."/>
            <person name="Sharon I."/>
            <person name="Castelle C.J."/>
            <person name="Probst A.J."/>
            <person name="Thomas B.C."/>
            <person name="Singh A."/>
            <person name="Wilkins M.J."/>
            <person name="Karaoz U."/>
            <person name="Brodie E.L."/>
            <person name="Williams K.H."/>
            <person name="Hubbard S.S."/>
            <person name="Banfield J.F."/>
        </authorList>
    </citation>
    <scope>NUCLEOTIDE SEQUENCE [LARGE SCALE GENOMIC DNA]</scope>
</reference>